<dbReference type="GO" id="GO:0018169">
    <property type="term" value="F:ribosomal S6-glutamic acid ligase activity"/>
    <property type="evidence" value="ECO:0007669"/>
    <property type="project" value="TreeGrafter"/>
</dbReference>
<dbReference type="Gene3D" id="3.30.470.20">
    <property type="entry name" value="ATP-grasp fold, B domain"/>
    <property type="match status" value="1"/>
</dbReference>
<dbReference type="AlphaFoldDB" id="A0A316WXJ3"/>
<organism evidence="1 2">
    <name type="scientific">Chryseobacterium phosphatilyticum</name>
    <dbReference type="NCBI Taxonomy" id="475075"/>
    <lineage>
        <taxon>Bacteria</taxon>
        <taxon>Pseudomonadati</taxon>
        <taxon>Bacteroidota</taxon>
        <taxon>Flavobacteriia</taxon>
        <taxon>Flavobacteriales</taxon>
        <taxon>Weeksellaceae</taxon>
        <taxon>Chryseobacterium group</taxon>
        <taxon>Chryseobacterium</taxon>
    </lineage>
</organism>
<dbReference type="OrthoDB" id="583309at2"/>
<proteinExistence type="predicted"/>
<dbReference type="GO" id="GO:0005737">
    <property type="term" value="C:cytoplasm"/>
    <property type="evidence" value="ECO:0007669"/>
    <property type="project" value="TreeGrafter"/>
</dbReference>
<dbReference type="EMBL" id="PPED02000006">
    <property type="protein sequence ID" value="PWN65046.1"/>
    <property type="molecule type" value="Genomic_DNA"/>
</dbReference>
<evidence type="ECO:0008006" key="3">
    <source>
        <dbReference type="Google" id="ProtNLM"/>
    </source>
</evidence>
<sequence>MILILSYDWYEQGTDPVIDWLIYQKADFAKITINDLVNRTTNTRLDINTGEIWINGIEISHKVNVIWFRRFEHDVPFNFSKETDDPLLKQADYELQFEIRELMQFLFQRFKKKVWMPHYLGINANKLDHIYLAKKRGVKMPETILCNNKADLLSFYEQQQNGIIMKPIRHSGYFTKGEKTFSIYTNSVKKNFIETLPEYFTATLFQQKVDSKMEIRVFYLDGSFYATAIIITKDNEETDVKLSFGTDNINWIPYELPQEYKLQLHDFFQSLHLNTCSFDVILTHNNEYILLDINPAGQYTAPGNKCNYKIEQKIANWLVEHDEKEREIHHIQQKNAEGAAFNL</sequence>
<dbReference type="RefSeq" id="WP_109713979.1">
    <property type="nucleotide sequence ID" value="NZ_PPED02000006.1"/>
</dbReference>
<dbReference type="Proteomes" id="UP000236594">
    <property type="component" value="Unassembled WGS sequence"/>
</dbReference>
<dbReference type="PANTHER" id="PTHR21621:SF0">
    <property type="entry name" value="BETA-CITRYLGLUTAMATE SYNTHASE B-RELATED"/>
    <property type="match status" value="1"/>
</dbReference>
<keyword evidence="2" id="KW-1185">Reference proteome</keyword>
<comment type="caution">
    <text evidence="1">The sequence shown here is derived from an EMBL/GenBank/DDBJ whole genome shotgun (WGS) entry which is preliminary data.</text>
</comment>
<evidence type="ECO:0000313" key="1">
    <source>
        <dbReference type="EMBL" id="PWN65046.1"/>
    </source>
</evidence>
<dbReference type="PANTHER" id="PTHR21621">
    <property type="entry name" value="RIBOSOMAL PROTEIN S6 MODIFICATION PROTEIN"/>
    <property type="match status" value="1"/>
</dbReference>
<dbReference type="SUPFAM" id="SSF56059">
    <property type="entry name" value="Glutathione synthetase ATP-binding domain-like"/>
    <property type="match status" value="1"/>
</dbReference>
<accession>A0A316WXJ3</accession>
<reference evidence="1 2" key="1">
    <citation type="submission" date="2018-04" db="EMBL/GenBank/DDBJ databases">
        <title>Draft Genome Sequence of Phosphate-Solubilizing Chryseobacterium sp. ISE14 that is a Biocontrol and Plant Growth-Promoting Rhizobacterium Isolated from Cucumber.</title>
        <authorList>
            <person name="Jeong J.-J."/>
            <person name="Sang M.K."/>
            <person name="Choi I.-G."/>
            <person name="Kim K.D."/>
        </authorList>
    </citation>
    <scope>NUCLEOTIDE SEQUENCE [LARGE SCALE GENOMIC DNA]</scope>
    <source>
        <strain evidence="1 2">ISE14</strain>
    </source>
</reference>
<protein>
    <recommendedName>
        <fullName evidence="3">ATP-grasp domain-containing protein</fullName>
    </recommendedName>
</protein>
<dbReference type="GO" id="GO:0009432">
    <property type="term" value="P:SOS response"/>
    <property type="evidence" value="ECO:0007669"/>
    <property type="project" value="TreeGrafter"/>
</dbReference>
<name>A0A316WXJ3_9FLAO</name>
<gene>
    <name evidence="1" type="ORF">C1631_020785</name>
</gene>
<evidence type="ECO:0000313" key="2">
    <source>
        <dbReference type="Proteomes" id="UP000236594"/>
    </source>
</evidence>